<name>A0A5A7UWY3_CUCMM</name>
<evidence type="ECO:0000259" key="1">
    <source>
        <dbReference type="PROSITE" id="PS51462"/>
    </source>
</evidence>
<dbReference type="GO" id="GO:0016787">
    <property type="term" value="F:hydrolase activity"/>
    <property type="evidence" value="ECO:0007669"/>
    <property type="project" value="UniProtKB-KW"/>
</dbReference>
<accession>A0A5A7UWY3</accession>
<evidence type="ECO:0000313" key="3">
    <source>
        <dbReference type="EMBL" id="TYK10502.1"/>
    </source>
</evidence>
<organism evidence="2 4">
    <name type="scientific">Cucumis melo var. makuwa</name>
    <name type="common">Oriental melon</name>
    <dbReference type="NCBI Taxonomy" id="1194695"/>
    <lineage>
        <taxon>Eukaryota</taxon>
        <taxon>Viridiplantae</taxon>
        <taxon>Streptophyta</taxon>
        <taxon>Embryophyta</taxon>
        <taxon>Tracheophyta</taxon>
        <taxon>Spermatophyta</taxon>
        <taxon>Magnoliopsida</taxon>
        <taxon>eudicotyledons</taxon>
        <taxon>Gunneridae</taxon>
        <taxon>Pentapetalae</taxon>
        <taxon>rosids</taxon>
        <taxon>fabids</taxon>
        <taxon>Cucurbitales</taxon>
        <taxon>Cucurbitaceae</taxon>
        <taxon>Benincaseae</taxon>
        <taxon>Cucumis</taxon>
    </lineage>
</organism>
<evidence type="ECO:0000313" key="2">
    <source>
        <dbReference type="EMBL" id="KAA0058696.1"/>
    </source>
</evidence>
<dbReference type="EMBL" id="SSTE01006676">
    <property type="protein sequence ID" value="KAA0058696.1"/>
    <property type="molecule type" value="Genomic_DNA"/>
</dbReference>
<dbReference type="Gene3D" id="3.90.79.10">
    <property type="entry name" value="Nucleoside Triphosphate Pyrophosphohydrolase"/>
    <property type="match status" value="1"/>
</dbReference>
<dbReference type="PROSITE" id="PS51462">
    <property type="entry name" value="NUDIX"/>
    <property type="match status" value="1"/>
</dbReference>
<evidence type="ECO:0000313" key="4">
    <source>
        <dbReference type="Proteomes" id="UP000321393"/>
    </source>
</evidence>
<comment type="caution">
    <text evidence="2">The sequence shown here is derived from an EMBL/GenBank/DDBJ whole genome shotgun (WGS) entry which is preliminary data.</text>
</comment>
<reference evidence="4 5" key="1">
    <citation type="submission" date="2019-08" db="EMBL/GenBank/DDBJ databases">
        <title>Draft genome sequences of two oriental melons (Cucumis melo L. var makuwa).</title>
        <authorList>
            <person name="Kwon S.-Y."/>
        </authorList>
    </citation>
    <scope>NUCLEOTIDE SEQUENCE [LARGE SCALE GENOMIC DNA]</scope>
    <source>
        <strain evidence="5">cv. Chang Bougi</strain>
        <strain evidence="4">cv. SW 3</strain>
        <tissue evidence="2">Leaf</tissue>
    </source>
</reference>
<dbReference type="InterPro" id="IPR000086">
    <property type="entry name" value="NUDIX_hydrolase_dom"/>
</dbReference>
<dbReference type="PANTHER" id="PTHR10885:SF20">
    <property type="entry name" value="NUDIX HYDROLASE DOMAIN-CONTAINING PROTEIN"/>
    <property type="match status" value="1"/>
</dbReference>
<dbReference type="SUPFAM" id="SSF55811">
    <property type="entry name" value="Nudix"/>
    <property type="match status" value="1"/>
</dbReference>
<dbReference type="Proteomes" id="UP000321393">
    <property type="component" value="Unassembled WGS sequence"/>
</dbReference>
<dbReference type="STRING" id="1194695.A0A5A7UWY3"/>
<sequence length="123" mass="13862">MLLACCSKLRCCNIDFPRYHNRLGISKMKVSRMGVEDYNRAVHVWIFAESTQELLLQLRSAGNCQESWPGLWNVSTAGQIAAGDSSLVTARRKLQKELGVILPKDAFEMIFDSLRETLANNSK</sequence>
<dbReference type="GO" id="GO:0004452">
    <property type="term" value="F:isopentenyl-diphosphate delta-isomerase activity"/>
    <property type="evidence" value="ECO:0007669"/>
    <property type="project" value="TreeGrafter"/>
</dbReference>
<dbReference type="GO" id="GO:0005737">
    <property type="term" value="C:cytoplasm"/>
    <property type="evidence" value="ECO:0007669"/>
    <property type="project" value="TreeGrafter"/>
</dbReference>
<feature type="domain" description="Nudix hydrolase" evidence="1">
    <location>
        <begin position="37"/>
        <end position="123"/>
    </location>
</feature>
<protein>
    <submittedName>
        <fullName evidence="2">Nudix hydrolase 3-like isoform X2</fullName>
    </submittedName>
</protein>
<dbReference type="Pfam" id="PF00293">
    <property type="entry name" value="NUDIX"/>
    <property type="match status" value="1"/>
</dbReference>
<dbReference type="EMBL" id="SSTD01011126">
    <property type="protein sequence ID" value="TYK10502.1"/>
    <property type="molecule type" value="Genomic_DNA"/>
</dbReference>
<dbReference type="PANTHER" id="PTHR10885">
    <property type="entry name" value="ISOPENTENYL-DIPHOSPHATE DELTA-ISOMERASE"/>
    <property type="match status" value="1"/>
</dbReference>
<gene>
    <name evidence="3" type="ORF">E5676_scaffold459G001520</name>
    <name evidence="2" type="ORF">E6C27_scaffold339G001660</name>
</gene>
<dbReference type="InterPro" id="IPR015797">
    <property type="entry name" value="NUDIX_hydrolase-like_dom_sf"/>
</dbReference>
<proteinExistence type="predicted"/>
<keyword evidence="2" id="KW-0378">Hydrolase</keyword>
<dbReference type="GO" id="GO:0009240">
    <property type="term" value="P:isopentenyl diphosphate biosynthetic process"/>
    <property type="evidence" value="ECO:0007669"/>
    <property type="project" value="TreeGrafter"/>
</dbReference>
<dbReference type="Proteomes" id="UP000321947">
    <property type="component" value="Unassembled WGS sequence"/>
</dbReference>
<dbReference type="AlphaFoldDB" id="A0A5A7UWY3"/>
<evidence type="ECO:0000313" key="5">
    <source>
        <dbReference type="Proteomes" id="UP000321947"/>
    </source>
</evidence>
<dbReference type="OrthoDB" id="510307at2759"/>